<dbReference type="GeneID" id="78254892"/>
<dbReference type="AlphaFoldDB" id="A0A075P5T6"/>
<protein>
    <submittedName>
        <fullName evidence="2">Uncharacterized protein</fullName>
    </submittedName>
</protein>
<gene>
    <name evidence="2" type="ORF">EP13_08190</name>
</gene>
<evidence type="ECO:0000313" key="2">
    <source>
        <dbReference type="EMBL" id="AIF98662.1"/>
    </source>
</evidence>
<name>A0A075P5T6_9ALTE</name>
<evidence type="ECO:0000313" key="3">
    <source>
        <dbReference type="Proteomes" id="UP000056090"/>
    </source>
</evidence>
<keyword evidence="3" id="KW-1185">Reference proteome</keyword>
<sequence>MKKALVALSIVVLAAAAWLVFLSNHAYNKADESAQVPLITVMELLHASDLQAGVKQAVENNDYAAIDGWIAQAVEVGKAASLSQQDIDYLHSNHAREYVIFNAKRQLFNQEFEQRYYALEDIASLKTKYPEAKDLFPRAEALLSKRDAIIRQIAETLSGETPPSETALKEAETQWQAQATSN</sequence>
<dbReference type="KEGG" id="aal:EP13_08190"/>
<dbReference type="RefSeq" id="WP_044056832.1">
    <property type="nucleotide sequence ID" value="NZ_CBCSKJ010000001.1"/>
</dbReference>
<evidence type="ECO:0000256" key="1">
    <source>
        <dbReference type="SAM" id="MobiDB-lite"/>
    </source>
</evidence>
<reference evidence="2 3" key="1">
    <citation type="submission" date="2014-06" db="EMBL/GenBank/DDBJ databases">
        <title>Genomes of Alteromonas australica, a world apart.</title>
        <authorList>
            <person name="Gonzaga A."/>
            <person name="Lopez-Perez M."/>
            <person name="Rodriguez-Valera F."/>
        </authorList>
    </citation>
    <scope>NUCLEOTIDE SEQUENCE [LARGE SCALE GENOMIC DNA]</scope>
    <source>
        <strain evidence="2 3">H 17</strain>
    </source>
</reference>
<organism evidence="2 3">
    <name type="scientific">Alteromonas australica</name>
    <dbReference type="NCBI Taxonomy" id="589873"/>
    <lineage>
        <taxon>Bacteria</taxon>
        <taxon>Pseudomonadati</taxon>
        <taxon>Pseudomonadota</taxon>
        <taxon>Gammaproteobacteria</taxon>
        <taxon>Alteromonadales</taxon>
        <taxon>Alteromonadaceae</taxon>
        <taxon>Alteromonas/Salinimonas group</taxon>
        <taxon>Alteromonas</taxon>
    </lineage>
</organism>
<dbReference type="EMBL" id="CP008849">
    <property type="protein sequence ID" value="AIF98662.1"/>
    <property type="molecule type" value="Genomic_DNA"/>
</dbReference>
<feature type="compositionally biased region" description="Polar residues" evidence="1">
    <location>
        <begin position="173"/>
        <end position="182"/>
    </location>
</feature>
<accession>A0A075P5T6</accession>
<proteinExistence type="predicted"/>
<dbReference type="eggNOG" id="ENOG5032T1I">
    <property type="taxonomic scope" value="Bacteria"/>
</dbReference>
<dbReference type="Proteomes" id="UP000056090">
    <property type="component" value="Chromosome"/>
</dbReference>
<feature type="region of interest" description="Disordered" evidence="1">
    <location>
        <begin position="158"/>
        <end position="182"/>
    </location>
</feature>